<accession>A0AA39NCE1</accession>
<dbReference type="GeneID" id="85349654"/>
<comment type="caution">
    <text evidence="2">The sequence shown here is derived from an EMBL/GenBank/DDBJ whole genome shotgun (WGS) entry which is preliminary data.</text>
</comment>
<dbReference type="AlphaFoldDB" id="A0AA39NCE1"/>
<dbReference type="RefSeq" id="XP_060334526.1">
    <property type="nucleotide sequence ID" value="XM_060466106.1"/>
</dbReference>
<feature type="region of interest" description="Disordered" evidence="1">
    <location>
        <begin position="101"/>
        <end position="199"/>
    </location>
</feature>
<evidence type="ECO:0000313" key="2">
    <source>
        <dbReference type="EMBL" id="KAK0463060.1"/>
    </source>
</evidence>
<organism evidence="2 3">
    <name type="scientific">Armillaria tabescens</name>
    <name type="common">Ringless honey mushroom</name>
    <name type="synonym">Agaricus tabescens</name>
    <dbReference type="NCBI Taxonomy" id="1929756"/>
    <lineage>
        <taxon>Eukaryota</taxon>
        <taxon>Fungi</taxon>
        <taxon>Dikarya</taxon>
        <taxon>Basidiomycota</taxon>
        <taxon>Agaricomycotina</taxon>
        <taxon>Agaricomycetes</taxon>
        <taxon>Agaricomycetidae</taxon>
        <taxon>Agaricales</taxon>
        <taxon>Marasmiineae</taxon>
        <taxon>Physalacriaceae</taxon>
        <taxon>Desarmillaria</taxon>
    </lineage>
</organism>
<name>A0AA39NCE1_ARMTA</name>
<dbReference type="EMBL" id="JAUEPS010000008">
    <property type="protein sequence ID" value="KAK0463060.1"/>
    <property type="molecule type" value="Genomic_DNA"/>
</dbReference>
<keyword evidence="3" id="KW-1185">Reference proteome</keyword>
<gene>
    <name evidence="2" type="ORF">EV420DRAFT_1152744</name>
</gene>
<feature type="compositionally biased region" description="Low complexity" evidence="1">
    <location>
        <begin position="101"/>
        <end position="194"/>
    </location>
</feature>
<dbReference type="Proteomes" id="UP001175211">
    <property type="component" value="Unassembled WGS sequence"/>
</dbReference>
<reference evidence="2" key="1">
    <citation type="submission" date="2023-06" db="EMBL/GenBank/DDBJ databases">
        <authorList>
            <consortium name="Lawrence Berkeley National Laboratory"/>
            <person name="Ahrendt S."/>
            <person name="Sahu N."/>
            <person name="Indic B."/>
            <person name="Wong-Bajracharya J."/>
            <person name="Merenyi Z."/>
            <person name="Ke H.-M."/>
            <person name="Monk M."/>
            <person name="Kocsube S."/>
            <person name="Drula E."/>
            <person name="Lipzen A."/>
            <person name="Balint B."/>
            <person name="Henrissat B."/>
            <person name="Andreopoulos B."/>
            <person name="Martin F.M."/>
            <person name="Harder C.B."/>
            <person name="Rigling D."/>
            <person name="Ford K.L."/>
            <person name="Foster G.D."/>
            <person name="Pangilinan J."/>
            <person name="Papanicolaou A."/>
            <person name="Barry K."/>
            <person name="LaButti K."/>
            <person name="Viragh M."/>
            <person name="Koriabine M."/>
            <person name="Yan M."/>
            <person name="Riley R."/>
            <person name="Champramary S."/>
            <person name="Plett K.L."/>
            <person name="Tsai I.J."/>
            <person name="Slot J."/>
            <person name="Sipos G."/>
            <person name="Plett J."/>
            <person name="Nagy L.G."/>
            <person name="Grigoriev I.V."/>
        </authorList>
    </citation>
    <scope>NUCLEOTIDE SEQUENCE</scope>
    <source>
        <strain evidence="2">CCBAS 213</strain>
    </source>
</reference>
<sequence>MQGGTRGRLKPRHERWMVHFLLSFLPSPSAHTTADTGVVLLLHFIFCFHFQALNASRSLNPFFCLRFCRNVFQGSLYRFAGISDQSQSCDTVTVTATAAAATSTSSTGSSGSNDGSNNNSDGSAAGNGSSDTSGSTSSGNGNTGNSNSGSSGSNSSTGNGSSNNSGNNNTGNNSSGNSSNSGSNSSASSTVGNAREAQQRHLLRRRAPANQVTANPTPEILETLQARRQLRLLRVPPLMITPVAERRPLALLHHLVQVPLVTALQIMVIHKHL</sequence>
<evidence type="ECO:0000313" key="3">
    <source>
        <dbReference type="Proteomes" id="UP001175211"/>
    </source>
</evidence>
<proteinExistence type="predicted"/>
<evidence type="ECO:0000256" key="1">
    <source>
        <dbReference type="SAM" id="MobiDB-lite"/>
    </source>
</evidence>
<protein>
    <submittedName>
        <fullName evidence="2">Uncharacterized protein</fullName>
    </submittedName>
</protein>